<feature type="transmembrane region" description="Helical" evidence="1">
    <location>
        <begin position="47"/>
        <end position="66"/>
    </location>
</feature>
<evidence type="ECO:0000256" key="1">
    <source>
        <dbReference type="SAM" id="Phobius"/>
    </source>
</evidence>
<keyword evidence="1" id="KW-1133">Transmembrane helix</keyword>
<accession>A0A5C4RSM1</accession>
<keyword evidence="1" id="KW-0472">Membrane</keyword>
<organism evidence="2 3">
    <name type="scientific">Arenimonas terrae</name>
    <dbReference type="NCBI Taxonomy" id="2546226"/>
    <lineage>
        <taxon>Bacteria</taxon>
        <taxon>Pseudomonadati</taxon>
        <taxon>Pseudomonadota</taxon>
        <taxon>Gammaproteobacteria</taxon>
        <taxon>Lysobacterales</taxon>
        <taxon>Lysobacteraceae</taxon>
        <taxon>Arenimonas</taxon>
    </lineage>
</organism>
<sequence>MGHILPAPTGCDAPSTQRSKTMSLLGIFLVIVGLVLAIKITGFVLRLVFVGLIVLGLYLLVGPMLGAG</sequence>
<keyword evidence="3" id="KW-1185">Reference proteome</keyword>
<dbReference type="EMBL" id="SMDR01000001">
    <property type="protein sequence ID" value="TNJ34333.1"/>
    <property type="molecule type" value="Genomic_DNA"/>
</dbReference>
<evidence type="ECO:0000313" key="2">
    <source>
        <dbReference type="EMBL" id="TNJ34333.1"/>
    </source>
</evidence>
<name>A0A5C4RSM1_9GAMM</name>
<feature type="transmembrane region" description="Helical" evidence="1">
    <location>
        <begin position="22"/>
        <end position="40"/>
    </location>
</feature>
<dbReference type="AlphaFoldDB" id="A0A5C4RSM1"/>
<dbReference type="Proteomes" id="UP000305760">
    <property type="component" value="Unassembled WGS sequence"/>
</dbReference>
<keyword evidence="1" id="KW-0812">Transmembrane</keyword>
<evidence type="ECO:0000313" key="3">
    <source>
        <dbReference type="Proteomes" id="UP000305760"/>
    </source>
</evidence>
<protein>
    <submittedName>
        <fullName evidence="2">Uncharacterized protein</fullName>
    </submittedName>
</protein>
<gene>
    <name evidence="2" type="ORF">E1B00_00630</name>
</gene>
<reference evidence="2 3" key="1">
    <citation type="submission" date="2019-03" db="EMBL/GenBank/DDBJ databases">
        <title>Arenimonas daejeonensis sp. nov., isolated from compost.</title>
        <authorList>
            <person name="Jeon C.O."/>
        </authorList>
    </citation>
    <scope>NUCLEOTIDE SEQUENCE [LARGE SCALE GENOMIC DNA]</scope>
    <source>
        <strain evidence="2 3">R29</strain>
    </source>
</reference>
<comment type="caution">
    <text evidence="2">The sequence shown here is derived from an EMBL/GenBank/DDBJ whole genome shotgun (WGS) entry which is preliminary data.</text>
</comment>
<proteinExistence type="predicted"/>